<comment type="caution">
    <text evidence="2">The sequence shown here is derived from an EMBL/GenBank/DDBJ whole genome shotgun (WGS) entry which is preliminary data.</text>
</comment>
<dbReference type="RefSeq" id="WP_144850421.1">
    <property type="nucleotide sequence ID" value="NZ_VMRJ01000004.1"/>
</dbReference>
<accession>A0A558BSJ3</accession>
<protein>
    <submittedName>
        <fullName evidence="2">Nuclear transport factor 2 family protein</fullName>
    </submittedName>
</protein>
<feature type="domain" description="DUF4440" evidence="1">
    <location>
        <begin position="7"/>
        <end position="118"/>
    </location>
</feature>
<dbReference type="AlphaFoldDB" id="A0A558BSJ3"/>
<dbReference type="Gene3D" id="3.10.450.50">
    <property type="match status" value="1"/>
</dbReference>
<organism evidence="2 3">
    <name type="scientific">Hymenobacter setariae</name>
    <dbReference type="NCBI Taxonomy" id="2594794"/>
    <lineage>
        <taxon>Bacteria</taxon>
        <taxon>Pseudomonadati</taxon>
        <taxon>Bacteroidota</taxon>
        <taxon>Cytophagia</taxon>
        <taxon>Cytophagales</taxon>
        <taxon>Hymenobacteraceae</taxon>
        <taxon>Hymenobacter</taxon>
    </lineage>
</organism>
<proteinExistence type="predicted"/>
<evidence type="ECO:0000259" key="1">
    <source>
        <dbReference type="Pfam" id="PF14534"/>
    </source>
</evidence>
<name>A0A558BSJ3_9BACT</name>
<dbReference type="EMBL" id="VMRJ01000004">
    <property type="protein sequence ID" value="TVT39498.1"/>
    <property type="molecule type" value="Genomic_DNA"/>
</dbReference>
<dbReference type="InterPro" id="IPR032710">
    <property type="entry name" value="NTF2-like_dom_sf"/>
</dbReference>
<dbReference type="OrthoDB" id="8912653at2"/>
<gene>
    <name evidence="2" type="ORF">FNT36_17790</name>
</gene>
<evidence type="ECO:0000313" key="2">
    <source>
        <dbReference type="EMBL" id="TVT39498.1"/>
    </source>
</evidence>
<keyword evidence="3" id="KW-1185">Reference proteome</keyword>
<dbReference type="Pfam" id="PF14534">
    <property type="entry name" value="DUF4440"/>
    <property type="match status" value="1"/>
</dbReference>
<dbReference type="Proteomes" id="UP000317624">
    <property type="component" value="Unassembled WGS sequence"/>
</dbReference>
<dbReference type="SUPFAM" id="SSF54427">
    <property type="entry name" value="NTF2-like"/>
    <property type="match status" value="1"/>
</dbReference>
<reference evidence="2 3" key="1">
    <citation type="submission" date="2019-07" db="EMBL/GenBank/DDBJ databases">
        <title>Hymenobacter sp. straun FUR1 Genome sequencing and assembly.</title>
        <authorList>
            <person name="Chhetri G."/>
        </authorList>
    </citation>
    <scope>NUCLEOTIDE SEQUENCE [LARGE SCALE GENOMIC DNA]</scope>
    <source>
        <strain evidence="2 3">Fur1</strain>
    </source>
</reference>
<dbReference type="InterPro" id="IPR027843">
    <property type="entry name" value="DUF4440"/>
</dbReference>
<sequence>MTTAQTIEQLERQRFDAQVSKDFPTLEKIFADDLIYTHSNGHQDSKTSYLESIRTGQSRYDRVDIEDLTVRAYNDDRTAVVNGLIQIDLGPGADGQPAHTRIKYVVVYIKTDTTGWQLVLWHAQKQAT</sequence>
<evidence type="ECO:0000313" key="3">
    <source>
        <dbReference type="Proteomes" id="UP000317624"/>
    </source>
</evidence>